<proteinExistence type="inferred from homology"/>
<evidence type="ECO:0000256" key="6">
    <source>
        <dbReference type="ARBA" id="ARBA00023136"/>
    </source>
</evidence>
<dbReference type="PATRIC" id="fig|1202724.3.peg.856"/>
<evidence type="ECO:0000256" key="1">
    <source>
        <dbReference type="ARBA" id="ARBA00004442"/>
    </source>
</evidence>
<feature type="coiled-coil region" evidence="8">
    <location>
        <begin position="184"/>
        <end position="211"/>
    </location>
</feature>
<evidence type="ECO:0000256" key="2">
    <source>
        <dbReference type="ARBA" id="ARBA00007613"/>
    </source>
</evidence>
<evidence type="ECO:0000313" key="10">
    <source>
        <dbReference type="Proteomes" id="UP000037755"/>
    </source>
</evidence>
<dbReference type="AlphaFoldDB" id="A0A0M8MFQ5"/>
<evidence type="ECO:0000256" key="7">
    <source>
        <dbReference type="ARBA" id="ARBA00023237"/>
    </source>
</evidence>
<keyword evidence="8" id="KW-0175">Coiled coil</keyword>
<gene>
    <name evidence="9" type="ORF">AM493_04140</name>
</gene>
<organism evidence="9 10">
    <name type="scientific">Flavobacterium akiainvivens</name>
    <dbReference type="NCBI Taxonomy" id="1202724"/>
    <lineage>
        <taxon>Bacteria</taxon>
        <taxon>Pseudomonadati</taxon>
        <taxon>Bacteroidota</taxon>
        <taxon>Flavobacteriia</taxon>
        <taxon>Flavobacteriales</taxon>
        <taxon>Flavobacteriaceae</taxon>
        <taxon>Flavobacterium</taxon>
    </lineage>
</organism>
<name>A0A0M8MFQ5_9FLAO</name>
<evidence type="ECO:0000256" key="4">
    <source>
        <dbReference type="ARBA" id="ARBA00022452"/>
    </source>
</evidence>
<sequence length="462" mass="52469">MIGNRFLFKMKNNTPQRIFSTATEPKKHLICILALSLFFLNICRAQHNEFHSVDSLFSYVSSKSITLQSDEIRIGQAKKARLAAILSVPDMSGNLSFNYTNNTKLPVNLFPASVFGGQDGTFVPIQTGIPFVSTGNENIDVKLINLKGWENLKLSKLNIQKSIADKKLTVKILYEDIASTYYNIVSLQQQLSSTEKNLQSAENLLQITTNKYAGGLIKQQDVNEAKISSLDTRENYNQIKYQIQQQYLVLKILCDFPEDEQITIQDLQDSLFSEKVKVGLSRVGIENSELKESVALSNYRQQKYALYPTLSFFQSYTTQQNNTRSRLFDSNVDWINSSYIGLKLSIPIPSSSTMRQISEANHNYLLAQKDTEQQKIKAGIEQRQLEIDYYKALSQISSYGEVAQLRKENYEKNLSLYQEGLIELQKVLNSYDDMVNSIYNLVSAQVSASAAKTKIHINNTIR</sequence>
<dbReference type="GO" id="GO:0009279">
    <property type="term" value="C:cell outer membrane"/>
    <property type="evidence" value="ECO:0007669"/>
    <property type="project" value="UniProtKB-SubCell"/>
</dbReference>
<keyword evidence="6" id="KW-0472">Membrane</keyword>
<dbReference type="GO" id="GO:1990281">
    <property type="term" value="C:efflux pump complex"/>
    <property type="evidence" value="ECO:0007669"/>
    <property type="project" value="TreeGrafter"/>
</dbReference>
<dbReference type="InterPro" id="IPR051906">
    <property type="entry name" value="TolC-like"/>
</dbReference>
<comment type="subcellular location">
    <subcellularLocation>
        <location evidence="1">Cell outer membrane</location>
    </subcellularLocation>
</comment>
<dbReference type="InterPro" id="IPR003423">
    <property type="entry name" value="OMP_efflux"/>
</dbReference>
<dbReference type="PANTHER" id="PTHR30026:SF20">
    <property type="entry name" value="OUTER MEMBRANE PROTEIN TOLC"/>
    <property type="match status" value="1"/>
</dbReference>
<evidence type="ECO:0000256" key="3">
    <source>
        <dbReference type="ARBA" id="ARBA00022448"/>
    </source>
</evidence>
<evidence type="ECO:0000313" key="9">
    <source>
        <dbReference type="EMBL" id="KOS05311.1"/>
    </source>
</evidence>
<keyword evidence="7" id="KW-0998">Cell outer membrane</keyword>
<dbReference type="GO" id="GO:0015562">
    <property type="term" value="F:efflux transmembrane transporter activity"/>
    <property type="evidence" value="ECO:0007669"/>
    <property type="project" value="InterPro"/>
</dbReference>
<accession>A0A0M8MFQ5</accession>
<dbReference type="PANTHER" id="PTHR30026">
    <property type="entry name" value="OUTER MEMBRANE PROTEIN TOLC"/>
    <property type="match status" value="1"/>
</dbReference>
<dbReference type="GO" id="GO:0015288">
    <property type="term" value="F:porin activity"/>
    <property type="evidence" value="ECO:0007669"/>
    <property type="project" value="TreeGrafter"/>
</dbReference>
<dbReference type="EMBL" id="LIYD01000005">
    <property type="protein sequence ID" value="KOS05311.1"/>
    <property type="molecule type" value="Genomic_DNA"/>
</dbReference>
<comment type="similarity">
    <text evidence="2">Belongs to the outer membrane factor (OMF) (TC 1.B.17) family.</text>
</comment>
<keyword evidence="3" id="KW-0813">Transport</keyword>
<dbReference type="Gene3D" id="1.20.1600.10">
    <property type="entry name" value="Outer membrane efflux proteins (OEP)"/>
    <property type="match status" value="1"/>
</dbReference>
<evidence type="ECO:0000256" key="8">
    <source>
        <dbReference type="SAM" id="Coils"/>
    </source>
</evidence>
<evidence type="ECO:0000256" key="5">
    <source>
        <dbReference type="ARBA" id="ARBA00022692"/>
    </source>
</evidence>
<keyword evidence="5" id="KW-0812">Transmembrane</keyword>
<dbReference type="STRING" id="1202724.AM493_04140"/>
<keyword evidence="10" id="KW-1185">Reference proteome</keyword>
<dbReference type="SUPFAM" id="SSF56954">
    <property type="entry name" value="Outer membrane efflux proteins (OEP)"/>
    <property type="match status" value="1"/>
</dbReference>
<dbReference type="Pfam" id="PF02321">
    <property type="entry name" value="OEP"/>
    <property type="match status" value="1"/>
</dbReference>
<protein>
    <recommendedName>
        <fullName evidence="11">Transporter</fullName>
    </recommendedName>
</protein>
<keyword evidence="4" id="KW-1134">Transmembrane beta strand</keyword>
<dbReference type="Proteomes" id="UP000037755">
    <property type="component" value="Unassembled WGS sequence"/>
</dbReference>
<reference evidence="9 10" key="1">
    <citation type="submission" date="2015-08" db="EMBL/GenBank/DDBJ databases">
        <title>Whole genome sequence of Flavobacterium akiainvivens IK-1T, from decaying Wikstroemia oahuensis, an endemic Hawaiian shrub.</title>
        <authorList>
            <person name="Wan X."/>
            <person name="Hou S."/>
            <person name="Saito J."/>
            <person name="Donachie S."/>
        </authorList>
    </citation>
    <scope>NUCLEOTIDE SEQUENCE [LARGE SCALE GENOMIC DNA]</scope>
    <source>
        <strain evidence="9 10">IK-1</strain>
    </source>
</reference>
<comment type="caution">
    <text evidence="9">The sequence shown here is derived from an EMBL/GenBank/DDBJ whole genome shotgun (WGS) entry which is preliminary data.</text>
</comment>
<evidence type="ECO:0008006" key="11">
    <source>
        <dbReference type="Google" id="ProtNLM"/>
    </source>
</evidence>